<evidence type="ECO:0000313" key="10">
    <source>
        <dbReference type="EMBL" id="MEA5390641.1"/>
    </source>
</evidence>
<dbReference type="InterPro" id="IPR000549">
    <property type="entry name" value="PSI_PsaG/PsaK"/>
</dbReference>
<dbReference type="PROSITE" id="PS01026">
    <property type="entry name" value="PHOTOSYSTEM_I_PSAGK"/>
    <property type="match status" value="1"/>
</dbReference>
<feature type="transmembrane region" description="Helical" evidence="9">
    <location>
        <begin position="59"/>
        <end position="80"/>
    </location>
</feature>
<dbReference type="RefSeq" id="WP_323243051.1">
    <property type="nucleotide sequence ID" value="NZ_JAYGHX010000002.1"/>
</dbReference>
<keyword evidence="11" id="KW-1185">Reference proteome</keyword>
<comment type="similarity">
    <text evidence="2 9">Belongs to the PsaG/PsaK family.</text>
</comment>
<evidence type="ECO:0000313" key="11">
    <source>
        <dbReference type="Proteomes" id="UP001304461"/>
    </source>
</evidence>
<protein>
    <recommendedName>
        <fullName evidence="9">Photosystem I reaction center subunit PsaK</fullName>
    </recommendedName>
    <alternativeName>
        <fullName evidence="9">Photosystem I subunit X</fullName>
    </alternativeName>
</protein>
<dbReference type="Proteomes" id="UP001304461">
    <property type="component" value="Unassembled WGS sequence"/>
</dbReference>
<name>A0ABU5RS97_9CYAN</name>
<dbReference type="Pfam" id="PF01241">
    <property type="entry name" value="PSI_PSAK"/>
    <property type="match status" value="1"/>
</dbReference>
<keyword evidence="4 9" id="KW-0812">Transmembrane</keyword>
<evidence type="ECO:0000256" key="2">
    <source>
        <dbReference type="ARBA" id="ARBA00006458"/>
    </source>
</evidence>
<dbReference type="SUPFAM" id="SSF81563">
    <property type="entry name" value="Photosystem I reaction center subunit X, PsaK"/>
    <property type="match status" value="1"/>
</dbReference>
<keyword evidence="6 9" id="KW-1133">Transmembrane helix</keyword>
<keyword evidence="7 9" id="KW-0793">Thylakoid</keyword>
<evidence type="ECO:0000256" key="5">
    <source>
        <dbReference type="ARBA" id="ARBA00022836"/>
    </source>
</evidence>
<reference evidence="10 11" key="1">
    <citation type="submission" date="2023-12" db="EMBL/GenBank/DDBJ databases">
        <title>Baltic Sea Cyanobacteria.</title>
        <authorList>
            <person name="Delbaje E."/>
            <person name="Fewer D.P."/>
            <person name="Shishido T.K."/>
        </authorList>
    </citation>
    <scope>NUCLEOTIDE SEQUENCE [LARGE SCALE GENOMIC DNA]</scope>
    <source>
        <strain evidence="10 11">UHCC 0139</strain>
    </source>
</reference>
<dbReference type="InterPro" id="IPR037101">
    <property type="entry name" value="PSI_PsaK_bact"/>
</dbReference>
<evidence type="ECO:0000256" key="7">
    <source>
        <dbReference type="ARBA" id="ARBA00023078"/>
    </source>
</evidence>
<dbReference type="InterPro" id="IPR017492">
    <property type="entry name" value="PSI_PsaK"/>
</dbReference>
<feature type="transmembrane region" description="Helical" evidence="9">
    <location>
        <begin position="20"/>
        <end position="38"/>
    </location>
</feature>
<accession>A0ABU5RS97</accession>
<proteinExistence type="inferred from homology"/>
<dbReference type="InterPro" id="IPR035982">
    <property type="entry name" value="PSI_centre_PsaK_sf"/>
</dbReference>
<dbReference type="EMBL" id="JAYGHX010000002">
    <property type="protein sequence ID" value="MEA5390641.1"/>
    <property type="molecule type" value="Genomic_DNA"/>
</dbReference>
<evidence type="ECO:0000256" key="4">
    <source>
        <dbReference type="ARBA" id="ARBA00022692"/>
    </source>
</evidence>
<gene>
    <name evidence="9 10" type="primary">psaK</name>
    <name evidence="10" type="ORF">VB738_05120</name>
</gene>
<organism evidence="10 11">
    <name type="scientific">Cyanobium gracile UHCC 0139</name>
    <dbReference type="NCBI Taxonomy" id="3110308"/>
    <lineage>
        <taxon>Bacteria</taxon>
        <taxon>Bacillati</taxon>
        <taxon>Cyanobacteriota</taxon>
        <taxon>Cyanophyceae</taxon>
        <taxon>Synechococcales</taxon>
        <taxon>Prochlorococcaceae</taxon>
        <taxon>Cyanobium</taxon>
    </lineage>
</organism>
<dbReference type="Gene3D" id="1.20.860.20">
    <property type="entry name" value="Photosystem I PsaK, reaction centre"/>
    <property type="match status" value="1"/>
</dbReference>
<evidence type="ECO:0000256" key="3">
    <source>
        <dbReference type="ARBA" id="ARBA00022531"/>
    </source>
</evidence>
<comment type="caution">
    <text evidence="10">The sequence shown here is derived from an EMBL/GenBank/DDBJ whole genome shotgun (WGS) entry which is preliminary data.</text>
</comment>
<keyword evidence="3 9" id="KW-0602">Photosynthesis</keyword>
<sequence>MIAPLLAMAPASISWSPKVALVMIVCNVIAIAIGKATIQQQKVGLKLPSDNFFGGFSHGAMLGTTSLGHILGMGAILGLASRGVL</sequence>
<evidence type="ECO:0000256" key="9">
    <source>
        <dbReference type="HAMAP-Rule" id="MF_00474"/>
    </source>
</evidence>
<evidence type="ECO:0000256" key="1">
    <source>
        <dbReference type="ARBA" id="ARBA00004141"/>
    </source>
</evidence>
<evidence type="ECO:0000256" key="8">
    <source>
        <dbReference type="ARBA" id="ARBA00023136"/>
    </source>
</evidence>
<comment type="subcellular location">
    <subcellularLocation>
        <location evidence="9">Cellular thylakoid membrane</location>
        <topology evidence="9">Multi-pass membrane protein</topology>
    </subcellularLocation>
    <subcellularLocation>
        <location evidence="1">Membrane</location>
        <topology evidence="1">Multi-pass membrane protein</topology>
    </subcellularLocation>
</comment>
<dbReference type="HAMAP" id="MF_00474">
    <property type="entry name" value="PSI_PsaK"/>
    <property type="match status" value="1"/>
</dbReference>
<keyword evidence="5 9" id="KW-0603">Photosystem I</keyword>
<keyword evidence="8 9" id="KW-0472">Membrane</keyword>
<dbReference type="NCBIfam" id="TIGR03049">
    <property type="entry name" value="PS_I_psaK"/>
    <property type="match status" value="1"/>
</dbReference>
<evidence type="ECO:0000256" key="6">
    <source>
        <dbReference type="ARBA" id="ARBA00022989"/>
    </source>
</evidence>